<dbReference type="SUPFAM" id="SSF56281">
    <property type="entry name" value="Metallo-hydrolase/oxidoreductase"/>
    <property type="match status" value="1"/>
</dbReference>
<name>A0A939TBY1_9ACTN</name>
<reference evidence="2" key="1">
    <citation type="submission" date="2021-03" db="EMBL/GenBank/DDBJ databases">
        <authorList>
            <person name="Kanchanasin P."/>
            <person name="Saeng-In P."/>
            <person name="Phongsopitanun W."/>
            <person name="Yuki M."/>
            <person name="Kudo T."/>
            <person name="Ohkuma M."/>
            <person name="Tanasupawat S."/>
        </authorList>
    </citation>
    <scope>NUCLEOTIDE SEQUENCE</scope>
    <source>
        <strain evidence="2">GKU 128</strain>
    </source>
</reference>
<dbReference type="PANTHER" id="PTHR42951:SF4">
    <property type="entry name" value="ACYL-COENZYME A THIOESTERASE MBLAC2"/>
    <property type="match status" value="1"/>
</dbReference>
<dbReference type="InterPro" id="IPR050855">
    <property type="entry name" value="NDM-1-like"/>
</dbReference>
<evidence type="ECO:0000313" key="2">
    <source>
        <dbReference type="EMBL" id="MBO2450670.1"/>
    </source>
</evidence>
<gene>
    <name evidence="2" type="ORF">J4573_26440</name>
</gene>
<dbReference type="EMBL" id="JAGEOJ010000011">
    <property type="protein sequence ID" value="MBO2450670.1"/>
    <property type="molecule type" value="Genomic_DNA"/>
</dbReference>
<accession>A0A939TBY1</accession>
<dbReference type="AlphaFoldDB" id="A0A939TBY1"/>
<dbReference type="SMART" id="SM00849">
    <property type="entry name" value="Lactamase_B"/>
    <property type="match status" value="1"/>
</dbReference>
<feature type="domain" description="Metallo-beta-lactamase" evidence="1">
    <location>
        <begin position="35"/>
        <end position="217"/>
    </location>
</feature>
<evidence type="ECO:0000259" key="1">
    <source>
        <dbReference type="SMART" id="SM00849"/>
    </source>
</evidence>
<dbReference type="Proteomes" id="UP000669179">
    <property type="component" value="Unassembled WGS sequence"/>
</dbReference>
<dbReference type="PANTHER" id="PTHR42951">
    <property type="entry name" value="METALLO-BETA-LACTAMASE DOMAIN-CONTAINING"/>
    <property type="match status" value="1"/>
</dbReference>
<dbReference type="InterPro" id="IPR001279">
    <property type="entry name" value="Metallo-B-lactamas"/>
</dbReference>
<dbReference type="Gene3D" id="3.60.15.10">
    <property type="entry name" value="Ribonuclease Z/Hydroxyacylglutathione hydrolase-like"/>
    <property type="match status" value="1"/>
</dbReference>
<proteinExistence type="predicted"/>
<organism evidence="2 3">
    <name type="scientific">Actinomadura barringtoniae</name>
    <dbReference type="NCBI Taxonomy" id="1427535"/>
    <lineage>
        <taxon>Bacteria</taxon>
        <taxon>Bacillati</taxon>
        <taxon>Actinomycetota</taxon>
        <taxon>Actinomycetes</taxon>
        <taxon>Streptosporangiales</taxon>
        <taxon>Thermomonosporaceae</taxon>
        <taxon>Actinomadura</taxon>
    </lineage>
</organism>
<protein>
    <submittedName>
        <fullName evidence="2">MBL fold metallo-hydrolase</fullName>
    </submittedName>
</protein>
<dbReference type="InterPro" id="IPR036866">
    <property type="entry name" value="RibonucZ/Hydroxyglut_hydro"/>
</dbReference>
<dbReference type="CDD" id="cd16282">
    <property type="entry name" value="metallo-hydrolase-like_MBL-fold"/>
    <property type="match status" value="1"/>
</dbReference>
<sequence>MSGTARDITVPGTPHLHEVSDGIYGYIQPDGTWWINNTGFLVGERGVVSVDACSTERRTRAYLDTIGSVTPMPVRTLVNTHHHGDHTFGNYLFSGATIVAHEGTRDGALAWGRPFDAPYWSEVDWGDVEIEPAFLTYTEGVTIWVDDLRCEVRHVGSPAHTTNDSIVWVPDRGVLFCGDLLFNGGTPFLMQGSVAGAIKVLEEEIVPLGAETIVPGHGPVAGPELIAGVVAYARFVLATAEKGRAAGLSPLECARETDLGDYAGLTDSERIVGNLYRAYAELDGEAPGAQIDLVSALDDMVAYNGGRPLTCRA</sequence>
<evidence type="ECO:0000313" key="3">
    <source>
        <dbReference type="Proteomes" id="UP000669179"/>
    </source>
</evidence>
<dbReference type="RefSeq" id="WP_208258562.1">
    <property type="nucleotide sequence ID" value="NZ_JAGEOJ010000011.1"/>
</dbReference>
<comment type="caution">
    <text evidence="2">The sequence shown here is derived from an EMBL/GenBank/DDBJ whole genome shotgun (WGS) entry which is preliminary data.</text>
</comment>
<dbReference type="Pfam" id="PF00753">
    <property type="entry name" value="Lactamase_B"/>
    <property type="match status" value="1"/>
</dbReference>
<keyword evidence="3" id="KW-1185">Reference proteome</keyword>